<dbReference type="SMART" id="SM00320">
    <property type="entry name" value="WD40"/>
    <property type="match status" value="2"/>
</dbReference>
<dbReference type="InterPro" id="IPR036322">
    <property type="entry name" value="WD40_repeat_dom_sf"/>
</dbReference>
<dbReference type="Pfam" id="PF00400">
    <property type="entry name" value="WD40"/>
    <property type="match status" value="2"/>
</dbReference>
<dbReference type="AlphaFoldDB" id="A7T8I0"/>
<dbReference type="PhylomeDB" id="A7T8I0"/>
<reference evidence="8 9" key="1">
    <citation type="journal article" date="2007" name="Science">
        <title>Sea anemone genome reveals ancestral eumetazoan gene repertoire and genomic organization.</title>
        <authorList>
            <person name="Putnam N.H."/>
            <person name="Srivastava M."/>
            <person name="Hellsten U."/>
            <person name="Dirks B."/>
            <person name="Chapman J."/>
            <person name="Salamov A."/>
            <person name="Terry A."/>
            <person name="Shapiro H."/>
            <person name="Lindquist E."/>
            <person name="Kapitonov V.V."/>
            <person name="Jurka J."/>
            <person name="Genikhovich G."/>
            <person name="Grigoriev I.V."/>
            <person name="Lucas S.M."/>
            <person name="Steele R.E."/>
            <person name="Finnerty J.R."/>
            <person name="Technau U."/>
            <person name="Martindale M.Q."/>
            <person name="Rokhsar D.S."/>
        </authorList>
    </citation>
    <scope>NUCLEOTIDE SEQUENCE [LARGE SCALE GENOMIC DNA]</scope>
    <source>
        <strain evidence="9">CH2 X CH6</strain>
    </source>
</reference>
<keyword evidence="1 7" id="KW-0853">WD repeat</keyword>
<dbReference type="InParanoid" id="A7T8I0"/>
<dbReference type="PROSITE" id="PS50294">
    <property type="entry name" value="WD_REPEATS_REGION"/>
    <property type="match status" value="1"/>
</dbReference>
<keyword evidence="2" id="KW-0507">mRNA processing</keyword>
<name>A7T8I0_NEMVE</name>
<dbReference type="InterPro" id="IPR001680">
    <property type="entry name" value="WD40_rpt"/>
</dbReference>
<sequence>MARQIPLSCSGHTRPVVDLHFSDITPHGYFLISACKGEKRLEFHLKELSIFSSVHIHSRLLFVLLKNTKWWLQLFEGFFFFRKVWDALSGDEVASLPHKHIVKTVDFSSDGIRLLTGSNEKILRIFDLQNLDSEPQVLTGHTGSIKTALWNKENNMVYSGGDDKMIR</sequence>
<evidence type="ECO:0000313" key="9">
    <source>
        <dbReference type="Proteomes" id="UP000001593"/>
    </source>
</evidence>
<evidence type="ECO:0000256" key="4">
    <source>
        <dbReference type="ARBA" id="ARBA00023187"/>
    </source>
</evidence>
<dbReference type="HOGENOM" id="CLU_1596455_0_0_1"/>
<organism evidence="8 9">
    <name type="scientific">Nematostella vectensis</name>
    <name type="common">Starlet sea anemone</name>
    <dbReference type="NCBI Taxonomy" id="45351"/>
    <lineage>
        <taxon>Eukaryota</taxon>
        <taxon>Metazoa</taxon>
        <taxon>Cnidaria</taxon>
        <taxon>Anthozoa</taxon>
        <taxon>Hexacorallia</taxon>
        <taxon>Actiniaria</taxon>
        <taxon>Edwardsiidae</taxon>
        <taxon>Nematostella</taxon>
    </lineage>
</organism>
<feature type="repeat" description="WD" evidence="7">
    <location>
        <begin position="95"/>
        <end position="130"/>
    </location>
</feature>
<dbReference type="Gene3D" id="2.130.10.10">
    <property type="entry name" value="YVTN repeat-like/Quinoprotein amine dehydrogenase"/>
    <property type="match status" value="1"/>
</dbReference>
<keyword evidence="3" id="KW-0677">Repeat</keyword>
<dbReference type="PANTHER" id="PTHR19877">
    <property type="entry name" value="EUKARYOTIC TRANSLATION INITIATION FACTOR 3 SUBUNIT I"/>
    <property type="match status" value="1"/>
</dbReference>
<comment type="similarity">
    <text evidence="5">Belongs to the WD repeat STRAP family.</text>
</comment>
<keyword evidence="9" id="KW-1185">Reference proteome</keyword>
<protein>
    <recommendedName>
        <fullName evidence="6">Serine-threonine kinase receptor-associated protein</fullName>
    </recommendedName>
</protein>
<dbReference type="SUPFAM" id="SSF50978">
    <property type="entry name" value="WD40 repeat-like"/>
    <property type="match status" value="1"/>
</dbReference>
<feature type="repeat" description="WD" evidence="7">
    <location>
        <begin position="138"/>
        <end position="167"/>
    </location>
</feature>
<dbReference type="Proteomes" id="UP000001593">
    <property type="component" value="Unassembled WGS sequence"/>
</dbReference>
<accession>A7T8I0</accession>
<dbReference type="GO" id="GO:0003723">
    <property type="term" value="F:RNA binding"/>
    <property type="evidence" value="ECO:0000318"/>
    <property type="project" value="GO_Central"/>
</dbReference>
<evidence type="ECO:0000256" key="2">
    <source>
        <dbReference type="ARBA" id="ARBA00022664"/>
    </source>
</evidence>
<dbReference type="GO" id="GO:0032797">
    <property type="term" value="C:SMN complex"/>
    <property type="evidence" value="ECO:0000318"/>
    <property type="project" value="GO_Central"/>
</dbReference>
<evidence type="ECO:0000256" key="7">
    <source>
        <dbReference type="PROSITE-ProRule" id="PRU00221"/>
    </source>
</evidence>
<dbReference type="EMBL" id="DS472720">
    <property type="protein sequence ID" value="EDO27706.1"/>
    <property type="molecule type" value="Genomic_DNA"/>
</dbReference>
<evidence type="ECO:0000256" key="6">
    <source>
        <dbReference type="ARBA" id="ARBA00040390"/>
    </source>
</evidence>
<dbReference type="PROSITE" id="PS51257">
    <property type="entry name" value="PROKAR_LIPOPROTEIN"/>
    <property type="match status" value="1"/>
</dbReference>
<evidence type="ECO:0000256" key="5">
    <source>
        <dbReference type="ARBA" id="ARBA00038394"/>
    </source>
</evidence>
<evidence type="ECO:0000313" key="8">
    <source>
        <dbReference type="EMBL" id="EDO27706.1"/>
    </source>
</evidence>
<dbReference type="InterPro" id="IPR015943">
    <property type="entry name" value="WD40/YVTN_repeat-like_dom_sf"/>
</dbReference>
<dbReference type="GO" id="GO:0000387">
    <property type="term" value="P:spliceosomal snRNP assembly"/>
    <property type="evidence" value="ECO:0000318"/>
    <property type="project" value="GO_Central"/>
</dbReference>
<evidence type="ECO:0000256" key="1">
    <source>
        <dbReference type="ARBA" id="ARBA00022574"/>
    </source>
</evidence>
<dbReference type="PROSITE" id="PS50082">
    <property type="entry name" value="WD_REPEATS_2"/>
    <property type="match status" value="2"/>
</dbReference>
<proteinExistence type="inferred from homology"/>
<dbReference type="eggNOG" id="KOG0278">
    <property type="taxonomic scope" value="Eukaryota"/>
</dbReference>
<evidence type="ECO:0000256" key="3">
    <source>
        <dbReference type="ARBA" id="ARBA00022737"/>
    </source>
</evidence>
<keyword evidence="4" id="KW-0508">mRNA splicing</keyword>
<dbReference type="PANTHER" id="PTHR19877:SF13">
    <property type="entry name" value="SERINE-THREONINE KINASE RECEPTOR-ASSOCIATED PROTEIN"/>
    <property type="match status" value="1"/>
</dbReference>
<gene>
    <name evidence="8" type="ORF">NEMVEDRAFT_v1g150238</name>
</gene>
<dbReference type="STRING" id="45351.A7T8I0"/>